<dbReference type="AlphaFoldDB" id="A0A914E341"/>
<name>A0A914E341_9BILA</name>
<keyword evidence="1" id="KW-0472">Membrane</keyword>
<evidence type="ECO:0000313" key="2">
    <source>
        <dbReference type="Proteomes" id="UP000887540"/>
    </source>
</evidence>
<organism evidence="2 3">
    <name type="scientific">Acrobeloides nanus</name>
    <dbReference type="NCBI Taxonomy" id="290746"/>
    <lineage>
        <taxon>Eukaryota</taxon>
        <taxon>Metazoa</taxon>
        <taxon>Ecdysozoa</taxon>
        <taxon>Nematoda</taxon>
        <taxon>Chromadorea</taxon>
        <taxon>Rhabditida</taxon>
        <taxon>Tylenchina</taxon>
        <taxon>Cephalobomorpha</taxon>
        <taxon>Cephaloboidea</taxon>
        <taxon>Cephalobidae</taxon>
        <taxon>Acrobeloides</taxon>
    </lineage>
</organism>
<keyword evidence="1" id="KW-0812">Transmembrane</keyword>
<keyword evidence="1" id="KW-1133">Transmembrane helix</keyword>
<feature type="transmembrane region" description="Helical" evidence="1">
    <location>
        <begin position="34"/>
        <end position="54"/>
    </location>
</feature>
<dbReference type="WBParaSite" id="ACRNAN_scaffold5247.g31022.t1">
    <property type="protein sequence ID" value="ACRNAN_scaffold5247.g31022.t1"/>
    <property type="gene ID" value="ACRNAN_scaffold5247.g31022"/>
</dbReference>
<sequence length="106" mass="12274">MQSYDYRDLKYKVPVSCNIINGDMPGIEYHLRSIRIACSIIAILIYIPILIKIYNLILKKTQSKLTYAELMNKSIDEASSFGQVIASFMHIDLHYFTSYALFWSTP</sequence>
<reference evidence="3" key="1">
    <citation type="submission" date="2022-11" db="UniProtKB">
        <authorList>
            <consortium name="WormBaseParasite"/>
        </authorList>
    </citation>
    <scope>IDENTIFICATION</scope>
</reference>
<accession>A0A914E341</accession>
<protein>
    <submittedName>
        <fullName evidence="3">Uncharacterized protein</fullName>
    </submittedName>
</protein>
<proteinExistence type="predicted"/>
<dbReference type="Proteomes" id="UP000887540">
    <property type="component" value="Unplaced"/>
</dbReference>
<evidence type="ECO:0000313" key="3">
    <source>
        <dbReference type="WBParaSite" id="ACRNAN_scaffold5247.g31022.t1"/>
    </source>
</evidence>
<evidence type="ECO:0000256" key="1">
    <source>
        <dbReference type="SAM" id="Phobius"/>
    </source>
</evidence>
<keyword evidence="2" id="KW-1185">Reference proteome</keyword>